<dbReference type="SMART" id="SM00427">
    <property type="entry name" value="H2B"/>
    <property type="match status" value="1"/>
</dbReference>
<dbReference type="GO" id="GO:0030527">
    <property type="term" value="F:structural constituent of chromatin"/>
    <property type="evidence" value="ECO:0007669"/>
    <property type="project" value="InterPro"/>
</dbReference>
<evidence type="ECO:0000256" key="1">
    <source>
        <dbReference type="ARBA" id="ARBA00006846"/>
    </source>
</evidence>
<dbReference type="GO" id="GO:0003677">
    <property type="term" value="F:DNA binding"/>
    <property type="evidence" value="ECO:0007669"/>
    <property type="project" value="InterPro"/>
</dbReference>
<evidence type="ECO:0000313" key="2">
    <source>
        <dbReference type="Ensembl" id="ENSAOWP00000000055.1"/>
    </source>
</evidence>
<reference evidence="2" key="1">
    <citation type="submission" date="2025-08" db="UniProtKB">
        <authorList>
            <consortium name="Ensembl"/>
        </authorList>
    </citation>
    <scope>IDENTIFICATION</scope>
</reference>
<dbReference type="Gene3D" id="1.10.20.10">
    <property type="entry name" value="Histone, subunit A"/>
    <property type="match status" value="1"/>
</dbReference>
<protein>
    <submittedName>
        <fullName evidence="2">Uncharacterized protein</fullName>
    </submittedName>
</protein>
<dbReference type="SUPFAM" id="SSF47113">
    <property type="entry name" value="Histone-fold"/>
    <property type="match status" value="1"/>
</dbReference>
<dbReference type="InterPro" id="IPR009072">
    <property type="entry name" value="Histone-fold"/>
</dbReference>
<sequence length="72" mass="8131">MRSIMNSFVNHFFVHPTLEASVLAQYNVYLIVSSEELKPAVYLLLPEKLGKHTVPEGMKATTKYTSAKLCFP</sequence>
<dbReference type="PANTHER" id="PTHR23428">
    <property type="entry name" value="HISTONE H2B"/>
    <property type="match status" value="1"/>
</dbReference>
<dbReference type="AlphaFoldDB" id="A0A8B9S2S8"/>
<dbReference type="GO" id="GO:0046982">
    <property type="term" value="F:protein heterodimerization activity"/>
    <property type="evidence" value="ECO:0007669"/>
    <property type="project" value="InterPro"/>
</dbReference>
<keyword evidence="3" id="KW-1185">Reference proteome</keyword>
<dbReference type="Proteomes" id="UP000694424">
    <property type="component" value="Unplaced"/>
</dbReference>
<dbReference type="Ensembl" id="ENSAOWT00000000065.1">
    <property type="protein sequence ID" value="ENSAOWP00000000055.1"/>
    <property type="gene ID" value="ENSAOWG00000000054.1"/>
</dbReference>
<organism evidence="2 3">
    <name type="scientific">Apteryx owenii</name>
    <name type="common">Little spotted kiwi</name>
    <dbReference type="NCBI Taxonomy" id="8824"/>
    <lineage>
        <taxon>Eukaryota</taxon>
        <taxon>Metazoa</taxon>
        <taxon>Chordata</taxon>
        <taxon>Craniata</taxon>
        <taxon>Vertebrata</taxon>
        <taxon>Euteleostomi</taxon>
        <taxon>Archelosauria</taxon>
        <taxon>Archosauria</taxon>
        <taxon>Dinosauria</taxon>
        <taxon>Saurischia</taxon>
        <taxon>Theropoda</taxon>
        <taxon>Coelurosauria</taxon>
        <taxon>Aves</taxon>
        <taxon>Palaeognathae</taxon>
        <taxon>Apterygiformes</taxon>
        <taxon>Apterygidae</taxon>
        <taxon>Apteryx</taxon>
    </lineage>
</organism>
<comment type="similarity">
    <text evidence="1">Belongs to the histone H2B family.</text>
</comment>
<accession>A0A8B9S2S8</accession>
<dbReference type="GO" id="GO:0000786">
    <property type="term" value="C:nucleosome"/>
    <property type="evidence" value="ECO:0007669"/>
    <property type="project" value="InterPro"/>
</dbReference>
<evidence type="ECO:0000313" key="3">
    <source>
        <dbReference type="Proteomes" id="UP000694424"/>
    </source>
</evidence>
<dbReference type="InterPro" id="IPR000558">
    <property type="entry name" value="Histone_H2B"/>
</dbReference>
<dbReference type="PRINTS" id="PR00621">
    <property type="entry name" value="HISTONEH2B"/>
</dbReference>
<reference evidence="2" key="2">
    <citation type="submission" date="2025-09" db="UniProtKB">
        <authorList>
            <consortium name="Ensembl"/>
        </authorList>
    </citation>
    <scope>IDENTIFICATION</scope>
</reference>
<proteinExistence type="inferred from homology"/>
<name>A0A8B9S2S8_APTOW</name>